<dbReference type="AlphaFoldDB" id="A0A367GRJ1"/>
<evidence type="ECO:0000259" key="2">
    <source>
        <dbReference type="Pfam" id="PF19904"/>
    </source>
</evidence>
<dbReference type="Pfam" id="PF19904">
    <property type="entry name" value="DUF6377"/>
    <property type="match status" value="1"/>
</dbReference>
<reference evidence="3 4" key="1">
    <citation type="submission" date="2018-05" db="EMBL/GenBank/DDBJ databases">
        <title>Mucilaginibacter hurinus sp. nov., isolated from briquette warehouse soil.</title>
        <authorList>
            <person name="Choi L."/>
        </authorList>
    </citation>
    <scope>NUCLEOTIDE SEQUENCE [LARGE SCALE GENOMIC DNA]</scope>
    <source>
        <strain evidence="3 4">ZR32</strain>
    </source>
</reference>
<proteinExistence type="predicted"/>
<gene>
    <name evidence="3" type="ORF">DJ568_07375</name>
</gene>
<dbReference type="InterPro" id="IPR045957">
    <property type="entry name" value="DUF6377"/>
</dbReference>
<evidence type="ECO:0000313" key="3">
    <source>
        <dbReference type="EMBL" id="RCH55698.1"/>
    </source>
</evidence>
<dbReference type="InterPro" id="IPR011990">
    <property type="entry name" value="TPR-like_helical_dom_sf"/>
</dbReference>
<feature type="domain" description="DUF6377" evidence="2">
    <location>
        <begin position="271"/>
        <end position="517"/>
    </location>
</feature>
<comment type="caution">
    <text evidence="3">The sequence shown here is derived from an EMBL/GenBank/DDBJ whole genome shotgun (WGS) entry which is preliminary data.</text>
</comment>
<feature type="transmembrane region" description="Helical" evidence="1">
    <location>
        <begin position="343"/>
        <end position="365"/>
    </location>
</feature>
<keyword evidence="1" id="KW-0812">Transmembrane</keyword>
<sequence length="555" mass="63845">MLIINFCIAVNQTMKINRYLLLCTLLCVAMHNSYGAVRTDSLFKELNKVLGKKHLYVKQKEERINKLRQQLIQLKNLRTEYNICQKLYEEYKTFSYDSSYHYAKRLQLTAAALNDPLLIASAKMQMGFTLLSSGLFKETLEVLNSINLNVLPVDYKIEYYYLKARTFFDLSDYNRNADYSALYNPQGIRCIDSALALSKPGSYNNLELKGLRNLRTGDHTAGLKVYTALLSMPGLTSHQFAINACCLSYINEIRGNETASVELLIQAAISDIQSATKETVASYKLADILFKRGDIENAYVYIKQAMEEATFYGALHRQVKISSILPIIEAQWISQIEHQKKLLYIYSSVITLLVIFVVVFAVIIFRQLKKLRIADNIIKAANANLQETNATLSEVNKKLSVANTLKNEYIGYYFNINSVYIEKLENFKKSLDKKLASKRYEDALQAVNNLNLENERRELFNTFDKVFLRLFPDFIEKFNSLFKPEDRMAIPVGELLNTELRIFALIRMGIHDNDRISKILGYSVNTIYAYKNRVKTKSTIANDEFEDRIMEIQAV</sequence>
<evidence type="ECO:0000313" key="4">
    <source>
        <dbReference type="Proteomes" id="UP000253209"/>
    </source>
</evidence>
<accession>A0A367GRJ1</accession>
<dbReference type="EMBL" id="QGDC01000003">
    <property type="protein sequence ID" value="RCH55698.1"/>
    <property type="molecule type" value="Genomic_DNA"/>
</dbReference>
<protein>
    <submittedName>
        <fullName evidence="3">Tetratricopeptide repeat protein</fullName>
    </submittedName>
</protein>
<evidence type="ECO:0000256" key="1">
    <source>
        <dbReference type="SAM" id="Phobius"/>
    </source>
</evidence>
<name>A0A367GRJ1_9SPHI</name>
<dbReference type="Proteomes" id="UP000253209">
    <property type="component" value="Unassembled WGS sequence"/>
</dbReference>
<organism evidence="3 4">
    <name type="scientific">Mucilaginibacter hurinus</name>
    <dbReference type="NCBI Taxonomy" id="2201324"/>
    <lineage>
        <taxon>Bacteria</taxon>
        <taxon>Pseudomonadati</taxon>
        <taxon>Bacteroidota</taxon>
        <taxon>Sphingobacteriia</taxon>
        <taxon>Sphingobacteriales</taxon>
        <taxon>Sphingobacteriaceae</taxon>
        <taxon>Mucilaginibacter</taxon>
    </lineage>
</organism>
<keyword evidence="1" id="KW-0472">Membrane</keyword>
<dbReference type="Gene3D" id="1.25.40.10">
    <property type="entry name" value="Tetratricopeptide repeat domain"/>
    <property type="match status" value="1"/>
</dbReference>
<keyword evidence="4" id="KW-1185">Reference proteome</keyword>
<keyword evidence="1" id="KW-1133">Transmembrane helix</keyword>